<dbReference type="InterPro" id="IPR013655">
    <property type="entry name" value="PAS_fold_3"/>
</dbReference>
<dbReference type="Gene3D" id="3.20.20.450">
    <property type="entry name" value="EAL domain"/>
    <property type="match status" value="1"/>
</dbReference>
<keyword evidence="2" id="KW-0732">Signal</keyword>
<dbReference type="Proteomes" id="UP001055057">
    <property type="component" value="Unassembled WGS sequence"/>
</dbReference>
<feature type="transmembrane region" description="Helical" evidence="1">
    <location>
        <begin position="364"/>
        <end position="381"/>
    </location>
</feature>
<dbReference type="CDD" id="cd01949">
    <property type="entry name" value="GGDEF"/>
    <property type="match status" value="1"/>
</dbReference>
<dbReference type="Gene3D" id="3.30.450.20">
    <property type="entry name" value="PAS domain"/>
    <property type="match status" value="1"/>
</dbReference>
<dbReference type="InterPro" id="IPR043128">
    <property type="entry name" value="Rev_trsase/Diguanyl_cyclase"/>
</dbReference>
<dbReference type="PROSITE" id="PS50113">
    <property type="entry name" value="PAC"/>
    <property type="match status" value="1"/>
</dbReference>
<evidence type="ECO:0000259" key="5">
    <source>
        <dbReference type="PROSITE" id="PS50887"/>
    </source>
</evidence>
<dbReference type="SMART" id="SM00086">
    <property type="entry name" value="PAC"/>
    <property type="match status" value="1"/>
</dbReference>
<feature type="transmembrane region" description="Helical" evidence="1">
    <location>
        <begin position="278"/>
        <end position="295"/>
    </location>
</feature>
<dbReference type="RefSeq" id="WP_238184393.1">
    <property type="nucleotide sequence ID" value="NZ_BPRB01000249.1"/>
</dbReference>
<feature type="transmembrane region" description="Helical" evidence="1">
    <location>
        <begin position="183"/>
        <end position="205"/>
    </location>
</feature>
<dbReference type="Pfam" id="PF07695">
    <property type="entry name" value="7TMR-DISM_7TM"/>
    <property type="match status" value="1"/>
</dbReference>
<accession>A0ABQ4U7M1</accession>
<dbReference type="PANTHER" id="PTHR44757">
    <property type="entry name" value="DIGUANYLATE CYCLASE DGCP"/>
    <property type="match status" value="1"/>
</dbReference>
<feature type="domain" description="EAL" evidence="4">
    <location>
        <begin position="701"/>
        <end position="955"/>
    </location>
</feature>
<dbReference type="PROSITE" id="PS50887">
    <property type="entry name" value="GGDEF"/>
    <property type="match status" value="1"/>
</dbReference>
<keyword evidence="1" id="KW-1133">Transmembrane helix</keyword>
<dbReference type="PROSITE" id="PS50883">
    <property type="entry name" value="EAL"/>
    <property type="match status" value="1"/>
</dbReference>
<dbReference type="SMART" id="SM00052">
    <property type="entry name" value="EAL"/>
    <property type="match status" value="1"/>
</dbReference>
<gene>
    <name evidence="6" type="ORF">MPOCJGCO_3961</name>
</gene>
<evidence type="ECO:0000313" key="6">
    <source>
        <dbReference type="EMBL" id="GJE61835.1"/>
    </source>
</evidence>
<feature type="domain" description="PAC" evidence="3">
    <location>
        <begin position="473"/>
        <end position="525"/>
    </location>
</feature>
<protein>
    <recommendedName>
        <fullName evidence="8">Sensor domain-containing phosphodiesterase</fullName>
    </recommendedName>
</protein>
<proteinExistence type="predicted"/>
<dbReference type="InterPro" id="IPR000014">
    <property type="entry name" value="PAS"/>
</dbReference>
<dbReference type="Pfam" id="PF00563">
    <property type="entry name" value="EAL"/>
    <property type="match status" value="1"/>
</dbReference>
<feature type="transmembrane region" description="Helical" evidence="1">
    <location>
        <begin position="301"/>
        <end position="324"/>
    </location>
</feature>
<dbReference type="InterPro" id="IPR035965">
    <property type="entry name" value="PAS-like_dom_sf"/>
</dbReference>
<evidence type="ECO:0000313" key="7">
    <source>
        <dbReference type="Proteomes" id="UP001055057"/>
    </source>
</evidence>
<dbReference type="Gene3D" id="3.30.70.270">
    <property type="match status" value="1"/>
</dbReference>
<dbReference type="NCBIfam" id="TIGR00229">
    <property type="entry name" value="sensory_box"/>
    <property type="match status" value="1"/>
</dbReference>
<evidence type="ECO:0008006" key="8">
    <source>
        <dbReference type="Google" id="ProtNLM"/>
    </source>
</evidence>
<comment type="caution">
    <text evidence="6">The sequence shown here is derived from an EMBL/GenBank/DDBJ whole genome shotgun (WGS) entry which is preliminary data.</text>
</comment>
<dbReference type="InterPro" id="IPR011623">
    <property type="entry name" value="7TMR_DISM_rcpt_extracell_dom1"/>
</dbReference>
<keyword evidence="1" id="KW-0472">Membrane</keyword>
<dbReference type="InterPro" id="IPR000700">
    <property type="entry name" value="PAS-assoc_C"/>
</dbReference>
<feature type="signal peptide" evidence="2">
    <location>
        <begin position="1"/>
        <end position="24"/>
    </location>
</feature>
<dbReference type="PANTHER" id="PTHR44757:SF2">
    <property type="entry name" value="BIOFILM ARCHITECTURE MAINTENANCE PROTEIN MBAA"/>
    <property type="match status" value="1"/>
</dbReference>
<dbReference type="CDD" id="cd00130">
    <property type="entry name" value="PAS"/>
    <property type="match status" value="1"/>
</dbReference>
<organism evidence="6 7">
    <name type="scientific">Methylobacterium trifolii</name>
    <dbReference type="NCBI Taxonomy" id="1003092"/>
    <lineage>
        <taxon>Bacteria</taxon>
        <taxon>Pseudomonadati</taxon>
        <taxon>Pseudomonadota</taxon>
        <taxon>Alphaproteobacteria</taxon>
        <taxon>Hyphomicrobiales</taxon>
        <taxon>Methylobacteriaceae</taxon>
        <taxon>Methylobacterium</taxon>
    </lineage>
</organism>
<feature type="transmembrane region" description="Helical" evidence="1">
    <location>
        <begin position="217"/>
        <end position="236"/>
    </location>
</feature>
<reference evidence="6" key="2">
    <citation type="submission" date="2021-08" db="EMBL/GenBank/DDBJ databases">
        <authorList>
            <person name="Tani A."/>
            <person name="Ola A."/>
            <person name="Ogura Y."/>
            <person name="Katsura K."/>
            <person name="Hayashi T."/>
        </authorList>
    </citation>
    <scope>NUCLEOTIDE SEQUENCE</scope>
    <source>
        <strain evidence="6">DSM 23632</strain>
    </source>
</reference>
<dbReference type="EMBL" id="BPRB01000249">
    <property type="protein sequence ID" value="GJE61835.1"/>
    <property type="molecule type" value="Genomic_DNA"/>
</dbReference>
<dbReference type="SUPFAM" id="SSF141868">
    <property type="entry name" value="EAL domain-like"/>
    <property type="match status" value="1"/>
</dbReference>
<keyword evidence="1" id="KW-0812">Transmembrane</keyword>
<keyword evidence="7" id="KW-1185">Reference proteome</keyword>
<dbReference type="InterPro" id="IPR052155">
    <property type="entry name" value="Biofilm_reg_signaling"/>
</dbReference>
<dbReference type="InterPro" id="IPR001633">
    <property type="entry name" value="EAL_dom"/>
</dbReference>
<dbReference type="SUPFAM" id="SSF55073">
    <property type="entry name" value="Nucleotide cyclase"/>
    <property type="match status" value="1"/>
</dbReference>
<reference evidence="6" key="1">
    <citation type="journal article" date="2021" name="Front. Microbiol.">
        <title>Comprehensive Comparative Genomics and Phenotyping of Methylobacterium Species.</title>
        <authorList>
            <person name="Alessa O."/>
            <person name="Ogura Y."/>
            <person name="Fujitani Y."/>
            <person name="Takami H."/>
            <person name="Hayashi T."/>
            <person name="Sahin N."/>
            <person name="Tani A."/>
        </authorList>
    </citation>
    <scope>NUCLEOTIDE SEQUENCE</scope>
    <source>
        <strain evidence="6">DSM 23632</strain>
    </source>
</reference>
<dbReference type="NCBIfam" id="TIGR00254">
    <property type="entry name" value="GGDEF"/>
    <property type="match status" value="1"/>
</dbReference>
<feature type="transmembrane region" description="Helical" evidence="1">
    <location>
        <begin position="331"/>
        <end position="352"/>
    </location>
</feature>
<feature type="chain" id="PRO_5047046078" description="Sensor domain-containing phosphodiesterase" evidence="2">
    <location>
        <begin position="25"/>
        <end position="958"/>
    </location>
</feature>
<name>A0ABQ4U7M1_9HYPH</name>
<sequence length="958" mass="104113">MRILPLILLALLLGGLAANGPAQAVEAVRVTLDAPVIDLTGAIERYRSDGDLIQISTAPGKDGIVRRIVVKARDAGARPDWMVFALTNDTDEQIDRILVAPHFRLVDSGVIWPDLGGSRIAAITASQGIRPERDENPEADQFVITLDPGTTVTYVAELRGPNIPQVHLWDQDAYRKKAAGLTLYKGIIIGIAGLLALFLTIVFVVKGAIIFPAAAALAWSVLAYACIDFGFLQRVFPVTELAERVYRASAEAVLGATLLVFLFAYLNLSRWHVRYSHVAFFWLAFLAGLVALAVFDPPVAAGVARISIAAVAGVGLLLIVYLAAHNGYDRAILLVPTWTLLVVWVTAAGFAVTGQIGSELVQPALIGGLVLIVMLIGFTVMQHAFAGGGLTHALVSDTERRALALTGAGDVVFDWDVPGDRIFTGQEIEGQLGLGRGALEGPAANWLGMLHPFDVDRYSAALDTVIEERRGRIIHDFRLRSMGGAYFWYRLKARPVIGSDGEVIRVVGTIADVTESKTAEERLLHDAVHDSLTGLPNRELFGDRLDAAIAFASQDARLKPTVIVLDIDRFKGINDAIGLSAGDSILLTLSRRLGRLLRPQDTLARVAGDEFAVILVSERDPDRILSFAEMIRRAIATPITYADREIFLTVSIGLALHEAGAAAKREEVFKNAETAMIQAKRSGGDRIEVFRADMRNDRSERLMLEGDLRRSLERNEIRVLFQPVVRLEDRTVAGFEAVLRWDHPKLGRIPPATFMPVAEECGFVVNLGIFALERTALELASWQRALEVEPPIFASVNLSSRQLLRHDLLHDVKTVLARSGVLPGSLKLELSESLVMENPEYAAQMLARIRDLGAGLSLADFGTGYSALSYLQRFPFDTIKVDQSFVRQIGTGKTAILRSIVRMANELKLAIVAEGAESEADAAALGELGCEYAQGYAFGEPMTMLQARQLVGAAPEAA</sequence>
<dbReference type="SUPFAM" id="SSF55785">
    <property type="entry name" value="PYP-like sensor domain (PAS domain)"/>
    <property type="match status" value="1"/>
</dbReference>
<evidence type="ECO:0000259" key="4">
    <source>
        <dbReference type="PROSITE" id="PS50883"/>
    </source>
</evidence>
<dbReference type="CDD" id="cd01948">
    <property type="entry name" value="EAL"/>
    <property type="match status" value="1"/>
</dbReference>
<dbReference type="SMART" id="SM00267">
    <property type="entry name" value="GGDEF"/>
    <property type="match status" value="1"/>
</dbReference>
<dbReference type="Pfam" id="PF08447">
    <property type="entry name" value="PAS_3"/>
    <property type="match status" value="1"/>
</dbReference>
<dbReference type="InterPro" id="IPR035919">
    <property type="entry name" value="EAL_sf"/>
</dbReference>
<evidence type="ECO:0000256" key="2">
    <source>
        <dbReference type="SAM" id="SignalP"/>
    </source>
</evidence>
<feature type="domain" description="GGDEF" evidence="5">
    <location>
        <begin position="558"/>
        <end position="692"/>
    </location>
</feature>
<evidence type="ECO:0000259" key="3">
    <source>
        <dbReference type="PROSITE" id="PS50113"/>
    </source>
</evidence>
<dbReference type="Pfam" id="PF00990">
    <property type="entry name" value="GGDEF"/>
    <property type="match status" value="1"/>
</dbReference>
<feature type="transmembrane region" description="Helical" evidence="1">
    <location>
        <begin position="248"/>
        <end position="266"/>
    </location>
</feature>
<evidence type="ECO:0000256" key="1">
    <source>
        <dbReference type="SAM" id="Phobius"/>
    </source>
</evidence>
<dbReference type="InterPro" id="IPR029787">
    <property type="entry name" value="Nucleotide_cyclase"/>
</dbReference>
<dbReference type="InterPro" id="IPR000160">
    <property type="entry name" value="GGDEF_dom"/>
</dbReference>
<dbReference type="InterPro" id="IPR001610">
    <property type="entry name" value="PAC"/>
</dbReference>